<dbReference type="PANTHER" id="PTHR45947:SF3">
    <property type="entry name" value="SULFOQUINOVOSYL TRANSFERASE SQD2"/>
    <property type="match status" value="1"/>
</dbReference>
<dbReference type="EMBL" id="QEFB01000002">
    <property type="protein sequence ID" value="PWC07751.1"/>
    <property type="molecule type" value="Genomic_DNA"/>
</dbReference>
<name>A0A2U1TFT9_9MICO</name>
<evidence type="ECO:0000313" key="6">
    <source>
        <dbReference type="EMBL" id="PWC07751.1"/>
    </source>
</evidence>
<dbReference type="InterPro" id="IPR050194">
    <property type="entry name" value="Glycosyltransferase_grp1"/>
</dbReference>
<accession>A0A2U1TFT9</accession>
<evidence type="ECO:0000256" key="1">
    <source>
        <dbReference type="ARBA" id="ARBA00021292"/>
    </source>
</evidence>
<dbReference type="InterPro" id="IPR001296">
    <property type="entry name" value="Glyco_trans_1"/>
</dbReference>
<proteinExistence type="predicted"/>
<evidence type="ECO:0000256" key="2">
    <source>
        <dbReference type="ARBA" id="ARBA00022676"/>
    </source>
</evidence>
<dbReference type="InterPro" id="IPR028098">
    <property type="entry name" value="Glyco_trans_4-like_N"/>
</dbReference>
<keyword evidence="7" id="KW-1185">Reference proteome</keyword>
<reference evidence="7" key="1">
    <citation type="submission" date="2018-04" db="EMBL/GenBank/DDBJ databases">
        <authorList>
            <person name="Liu S."/>
            <person name="Wang Z."/>
            <person name="Li J."/>
        </authorList>
    </citation>
    <scope>NUCLEOTIDE SEQUENCE [LARGE SCALE GENOMIC DNA]</scope>
    <source>
        <strain evidence="7">622</strain>
    </source>
</reference>
<dbReference type="GO" id="GO:1901137">
    <property type="term" value="P:carbohydrate derivative biosynthetic process"/>
    <property type="evidence" value="ECO:0007669"/>
    <property type="project" value="UniProtKB-ARBA"/>
</dbReference>
<dbReference type="Pfam" id="PF13579">
    <property type="entry name" value="Glyco_trans_4_4"/>
    <property type="match status" value="1"/>
</dbReference>
<sequence length="467" mass="50515">MPDGAPRKLLDVSRLTAGSPISTLPMASDRPMTGFFRRTLSTVVDNSHSPRVTIVGLNYSPEPTGIAPYTTGLAEGLVAQGHDVRAISSFPHYPQWQVAAGYRGSALEEVVNGVSLLRVRHYVPRTPTSGKRLLMEMHFGLRALFAPWKSPDVVVLVSPALFATRLLLLRARISRIPACVWVQDIYSLGVAETGSGDRAARLVGLVERSALKQASRTVVIHDRFKRYLTSEALLPADSIDVVRNWSHIDDSAVQRDEAMRRRLGWGPEDIIVLHAGNMGAKQGLHNVVRASHLAEELDSRVRFVLLGDGNARQQLESGPQSTHLQFLDPLPDGQFEVAIASADILLVNERPGLTEMSVPSKLTSYFATGLPVIGAVDEGSITAEELRAGHAGPIVDPNRPIDLLHAAEALADDPERAAEYGASARAYRREMLSAGAALTKFVSVLDDVLRGVQSQPSAEYSTTAGPA</sequence>
<keyword evidence="3 6" id="KW-0808">Transferase</keyword>
<evidence type="ECO:0000256" key="3">
    <source>
        <dbReference type="ARBA" id="ARBA00022679"/>
    </source>
</evidence>
<feature type="domain" description="Glycosyltransferase subfamily 4-like N-terminal" evidence="5">
    <location>
        <begin position="64"/>
        <end position="245"/>
    </location>
</feature>
<dbReference type="Proteomes" id="UP000244962">
    <property type="component" value="Unassembled WGS sequence"/>
</dbReference>
<dbReference type="SUPFAM" id="SSF53756">
    <property type="entry name" value="UDP-Glycosyltransferase/glycogen phosphorylase"/>
    <property type="match status" value="1"/>
</dbReference>
<dbReference type="Gene3D" id="3.40.50.2000">
    <property type="entry name" value="Glycogen Phosphorylase B"/>
    <property type="match status" value="2"/>
</dbReference>
<dbReference type="PANTHER" id="PTHR45947">
    <property type="entry name" value="SULFOQUINOVOSYL TRANSFERASE SQD2"/>
    <property type="match status" value="1"/>
</dbReference>
<organism evidence="6 7">
    <name type="scientific">Mycetocola zhujimingii</name>
    <dbReference type="NCBI Taxonomy" id="2079792"/>
    <lineage>
        <taxon>Bacteria</taxon>
        <taxon>Bacillati</taxon>
        <taxon>Actinomycetota</taxon>
        <taxon>Actinomycetes</taxon>
        <taxon>Micrococcales</taxon>
        <taxon>Microbacteriaceae</taxon>
        <taxon>Mycetocola</taxon>
    </lineage>
</organism>
<dbReference type="Pfam" id="PF00534">
    <property type="entry name" value="Glycos_transf_1"/>
    <property type="match status" value="1"/>
</dbReference>
<evidence type="ECO:0000313" key="7">
    <source>
        <dbReference type="Proteomes" id="UP000244962"/>
    </source>
</evidence>
<feature type="domain" description="Glycosyl transferase family 1" evidence="4">
    <location>
        <begin position="257"/>
        <end position="425"/>
    </location>
</feature>
<evidence type="ECO:0000259" key="5">
    <source>
        <dbReference type="Pfam" id="PF13579"/>
    </source>
</evidence>
<comment type="caution">
    <text evidence="6">The sequence shown here is derived from an EMBL/GenBank/DDBJ whole genome shotgun (WGS) entry which is preliminary data.</text>
</comment>
<gene>
    <name evidence="6" type="ORF">DF223_04655</name>
</gene>
<dbReference type="GO" id="GO:0016758">
    <property type="term" value="F:hexosyltransferase activity"/>
    <property type="evidence" value="ECO:0007669"/>
    <property type="project" value="TreeGrafter"/>
</dbReference>
<evidence type="ECO:0000259" key="4">
    <source>
        <dbReference type="Pfam" id="PF00534"/>
    </source>
</evidence>
<keyword evidence="2" id="KW-0328">Glycosyltransferase</keyword>
<dbReference type="CDD" id="cd03794">
    <property type="entry name" value="GT4_WbuB-like"/>
    <property type="match status" value="1"/>
</dbReference>
<protein>
    <recommendedName>
        <fullName evidence="1">D-inositol 3-phosphate glycosyltransferase</fullName>
    </recommendedName>
</protein>
<dbReference type="AlphaFoldDB" id="A0A2U1TFT9"/>